<dbReference type="InterPro" id="IPR038076">
    <property type="entry name" value="MgtE_N_sf"/>
</dbReference>
<dbReference type="Gene3D" id="3.30.2320.60">
    <property type="entry name" value="FhaA, phosphopeptide-binding domain (DUF3662)"/>
    <property type="match status" value="1"/>
</dbReference>
<dbReference type="InterPro" id="IPR052039">
    <property type="entry name" value="Caspase-related_regulators"/>
</dbReference>
<keyword evidence="6" id="KW-1185">Reference proteome</keyword>
<dbReference type="Gene3D" id="1.25.60.10">
    <property type="entry name" value="MgtE N-terminal domain-like"/>
    <property type="match status" value="1"/>
</dbReference>
<accession>A0A919W9C7</accession>
<dbReference type="Pfam" id="PF00498">
    <property type="entry name" value="FHA"/>
    <property type="match status" value="1"/>
</dbReference>
<proteinExistence type="predicted"/>
<evidence type="ECO:0000259" key="3">
    <source>
        <dbReference type="Pfam" id="PF03448"/>
    </source>
</evidence>
<dbReference type="SUPFAM" id="SSF158791">
    <property type="entry name" value="MgtE N-terminal domain-like"/>
    <property type="match status" value="1"/>
</dbReference>
<protein>
    <submittedName>
        <fullName evidence="5">Uncharacterized protein</fullName>
    </submittedName>
</protein>
<evidence type="ECO:0000313" key="6">
    <source>
        <dbReference type="Proteomes" id="UP000677082"/>
    </source>
</evidence>
<feature type="domain" description="FHA" evidence="2">
    <location>
        <begin position="556"/>
        <end position="620"/>
    </location>
</feature>
<dbReference type="InterPro" id="IPR029030">
    <property type="entry name" value="Caspase-like_dom_sf"/>
</dbReference>
<evidence type="ECO:0000259" key="4">
    <source>
        <dbReference type="Pfam" id="PF12401"/>
    </source>
</evidence>
<comment type="caution">
    <text evidence="5">The sequence shown here is derived from an EMBL/GenBank/DDBJ whole genome shotgun (WGS) entry which is preliminary data.</text>
</comment>
<dbReference type="Gene3D" id="3.40.50.1460">
    <property type="match status" value="1"/>
</dbReference>
<organism evidence="5 6">
    <name type="scientific">Paractinoplanes toevensis</name>
    <dbReference type="NCBI Taxonomy" id="571911"/>
    <lineage>
        <taxon>Bacteria</taxon>
        <taxon>Bacillati</taxon>
        <taxon>Actinomycetota</taxon>
        <taxon>Actinomycetes</taxon>
        <taxon>Micromonosporales</taxon>
        <taxon>Micromonosporaceae</taxon>
        <taxon>Paractinoplanes</taxon>
    </lineage>
</organism>
<name>A0A919W9C7_9ACTN</name>
<evidence type="ECO:0000259" key="2">
    <source>
        <dbReference type="Pfam" id="PF00498"/>
    </source>
</evidence>
<dbReference type="PANTHER" id="PTHR22576">
    <property type="entry name" value="MUCOSA ASSOCIATED LYMPHOID TISSUE LYMPHOMA TRANSLOCATION PROTEIN 1/PARACASPASE"/>
    <property type="match status" value="1"/>
</dbReference>
<dbReference type="NCBIfam" id="NF047832">
    <property type="entry name" value="caspase_w_EACC1"/>
    <property type="match status" value="1"/>
</dbReference>
<dbReference type="RefSeq" id="WP_213011655.1">
    <property type="nucleotide sequence ID" value="NZ_BOQN01000102.1"/>
</dbReference>
<dbReference type="SUPFAM" id="SSF49879">
    <property type="entry name" value="SMAD/FHA domain"/>
    <property type="match status" value="1"/>
</dbReference>
<dbReference type="InterPro" id="IPR000253">
    <property type="entry name" value="FHA_dom"/>
</dbReference>
<gene>
    <name evidence="5" type="ORF">Ato02nite_077650</name>
</gene>
<dbReference type="Proteomes" id="UP000677082">
    <property type="component" value="Unassembled WGS sequence"/>
</dbReference>
<feature type="domain" description="FhaA N-terminal" evidence="4">
    <location>
        <begin position="450"/>
        <end position="530"/>
    </location>
</feature>
<sequence>MTRHALIIATSLYDDPAFAGLRAPAKDAVEMADVLGDPGIGGFTTVTVQDGSEARVRREIDAFLDDRRPDDQVLVYLSCHGLRDEWGALHFAATDTVKKRPSSTAIASSWLRERMEKCRASQQILILDCCFSGAFARTKGDTDVGVTSLLAGRGWVVMTASGSAEYSYEGEPLPGADSTRSVFTAALVDGLRSGEADRHGRGYITVDDAYQYAYRRIRTLGTAQTPQLNVTQGQGEIMLARSRSGPVTAAELPATVLTAYASKDRDVRRAAIAAMSEWIDSPDPGRRLAAETAIRRLLPAAEPPPASAPPLAGLAPSEAEPVLAAAEPADAAAMLGDLDPRREYARIASLSPAEAAPILAAMDPEAVIALFTMHGMAPRRVAAILNAMPADRAPTLVALLNIMSPSTAGDMAAWLSPRLTAAPDFEQALGAVLPAPDYLAGHVDPGTMLQAFQRRSRECHRTGQPVPNVFHAQFAEAEYDHLAPIGNTLAGVLADFQAEFTRAEGYEVAGDITVELSGTADLLGTQFRVSTSSRAATSARLTSPQGLLFPVPIGTTVLGSGPDAHLRLDGVRIAPIQARIEYDGGSARLTNVAPAHRQITVNSSPVASADLHNYDLIRIGPHTLHYRDD</sequence>
<evidence type="ECO:0000313" key="5">
    <source>
        <dbReference type="EMBL" id="GIM95972.1"/>
    </source>
</evidence>
<dbReference type="InterPro" id="IPR022128">
    <property type="entry name" value="FhaA_N"/>
</dbReference>
<reference evidence="5 6" key="1">
    <citation type="submission" date="2021-03" db="EMBL/GenBank/DDBJ databases">
        <title>Whole genome shotgun sequence of Actinoplanes toevensis NBRC 105298.</title>
        <authorList>
            <person name="Komaki H."/>
            <person name="Tamura T."/>
        </authorList>
    </citation>
    <scope>NUCLEOTIDE SEQUENCE [LARGE SCALE GENOMIC DNA]</scope>
    <source>
        <strain evidence="5 6">NBRC 105298</strain>
    </source>
</reference>
<dbReference type="PANTHER" id="PTHR22576:SF37">
    <property type="entry name" value="MUCOSA-ASSOCIATED LYMPHOID TISSUE LYMPHOMA TRANSLOCATION PROTEIN 1"/>
    <property type="match status" value="1"/>
</dbReference>
<dbReference type="Gene3D" id="2.60.200.20">
    <property type="match status" value="1"/>
</dbReference>
<dbReference type="Pfam" id="PF03448">
    <property type="entry name" value="MgtE_N"/>
    <property type="match status" value="1"/>
</dbReference>
<dbReference type="CDD" id="cd00060">
    <property type="entry name" value="FHA"/>
    <property type="match status" value="1"/>
</dbReference>
<dbReference type="EMBL" id="BOQN01000102">
    <property type="protein sequence ID" value="GIM95972.1"/>
    <property type="molecule type" value="Genomic_DNA"/>
</dbReference>
<dbReference type="InterPro" id="IPR042287">
    <property type="entry name" value="FhaA_N_sf"/>
</dbReference>
<dbReference type="AlphaFoldDB" id="A0A919W9C7"/>
<dbReference type="SUPFAM" id="SSF52129">
    <property type="entry name" value="Caspase-like"/>
    <property type="match status" value="1"/>
</dbReference>
<dbReference type="InterPro" id="IPR008984">
    <property type="entry name" value="SMAD_FHA_dom_sf"/>
</dbReference>
<keyword evidence="1" id="KW-0597">Phosphoprotein</keyword>
<evidence type="ECO:0000256" key="1">
    <source>
        <dbReference type="ARBA" id="ARBA00022553"/>
    </source>
</evidence>
<dbReference type="Pfam" id="PF12401">
    <property type="entry name" value="FhaA_N"/>
    <property type="match status" value="1"/>
</dbReference>
<feature type="domain" description="Magnesium transporter MgtE intracellular" evidence="3">
    <location>
        <begin position="327"/>
        <end position="397"/>
    </location>
</feature>
<dbReference type="InterPro" id="IPR006668">
    <property type="entry name" value="Mg_transptr_MgtE_intracell_dom"/>
</dbReference>